<evidence type="ECO:0008006" key="5">
    <source>
        <dbReference type="Google" id="ProtNLM"/>
    </source>
</evidence>
<feature type="region of interest" description="Disordered" evidence="1">
    <location>
        <begin position="30"/>
        <end position="63"/>
    </location>
</feature>
<gene>
    <name evidence="3" type="ORF">Msub_12779</name>
</gene>
<reference evidence="3 4" key="1">
    <citation type="submission" date="2015-06" db="EMBL/GenBank/DDBJ databases">
        <title>Marinobacter subterrani, a genetically tractable neutrophilic iron-oxidizing strain isolated from the Soudan Iron Mine.</title>
        <authorList>
            <person name="Bonis B.M."/>
            <person name="Gralnick J.A."/>
        </authorList>
    </citation>
    <scope>NUCLEOTIDE SEQUENCE [LARGE SCALE GENOMIC DNA]</scope>
    <source>
        <strain evidence="3 4">JG233</strain>
    </source>
</reference>
<proteinExistence type="predicted"/>
<keyword evidence="4" id="KW-1185">Reference proteome</keyword>
<dbReference type="EMBL" id="LFBU01000001">
    <property type="protein sequence ID" value="KMQ76565.1"/>
    <property type="molecule type" value="Genomic_DNA"/>
</dbReference>
<dbReference type="Proteomes" id="UP000036102">
    <property type="component" value="Unassembled WGS sequence"/>
</dbReference>
<organism evidence="3 4">
    <name type="scientific">Marinobacter subterrani</name>
    <dbReference type="NCBI Taxonomy" id="1658765"/>
    <lineage>
        <taxon>Bacteria</taxon>
        <taxon>Pseudomonadati</taxon>
        <taxon>Pseudomonadota</taxon>
        <taxon>Gammaproteobacteria</taxon>
        <taxon>Pseudomonadales</taxon>
        <taxon>Marinobacteraceae</taxon>
        <taxon>Marinobacter</taxon>
    </lineage>
</organism>
<keyword evidence="2" id="KW-0732">Signal</keyword>
<dbReference type="InterPro" id="IPR029058">
    <property type="entry name" value="AB_hydrolase_fold"/>
</dbReference>
<sequence>MLGIEVCGYPRRRLFAAAVLLAVALPALSQEQKPTEQAPEPSATGAETGNRPLASTGTGERGLSQTFPEASVWLELEDGGRALGLYYPEARLPARGAVVVLADEGDTAASGLAGSLARALASRGWAVLALGLEAPSPALQRILARPVAGAPESGPDAKGAPAESVMIDVVEPEKADDLEARYRNRISQGLEAGLAELVKRGYERPALLGIGQASIYVAGRVLDGANASALIWVAPRFYPVDRADLPERLASLGTPLLDLHPVDSGRGAPGWSPGERLLRAGVESYQQQPIPWLSPPSATLGDVIASRAAAWLESL</sequence>
<dbReference type="STRING" id="1658765.Msub_12779"/>
<evidence type="ECO:0000256" key="2">
    <source>
        <dbReference type="SAM" id="SignalP"/>
    </source>
</evidence>
<feature type="chain" id="PRO_5005291297" description="DUF3530 family protein" evidence="2">
    <location>
        <begin position="30"/>
        <end position="315"/>
    </location>
</feature>
<comment type="caution">
    <text evidence="3">The sequence shown here is derived from an EMBL/GenBank/DDBJ whole genome shotgun (WGS) entry which is preliminary data.</text>
</comment>
<dbReference type="SUPFAM" id="SSF53474">
    <property type="entry name" value="alpha/beta-Hydrolases"/>
    <property type="match status" value="1"/>
</dbReference>
<evidence type="ECO:0000313" key="3">
    <source>
        <dbReference type="EMBL" id="KMQ76565.1"/>
    </source>
</evidence>
<evidence type="ECO:0000256" key="1">
    <source>
        <dbReference type="SAM" id="MobiDB-lite"/>
    </source>
</evidence>
<dbReference type="InterPro" id="IPR022529">
    <property type="entry name" value="DUF3530"/>
</dbReference>
<feature type="compositionally biased region" description="Polar residues" evidence="1">
    <location>
        <begin position="53"/>
        <end position="63"/>
    </location>
</feature>
<evidence type="ECO:0000313" key="4">
    <source>
        <dbReference type="Proteomes" id="UP000036102"/>
    </source>
</evidence>
<dbReference type="Pfam" id="PF12048">
    <property type="entry name" value="DUF3530"/>
    <property type="match status" value="1"/>
</dbReference>
<accession>A0A0J7M6N4</accession>
<dbReference type="AlphaFoldDB" id="A0A0J7M6N4"/>
<name>A0A0J7M6N4_9GAMM</name>
<dbReference type="PATRIC" id="fig|1658765.3.peg.2800"/>
<dbReference type="RefSeq" id="WP_227506729.1">
    <property type="nucleotide sequence ID" value="NZ_LFBU01000001.1"/>
</dbReference>
<feature type="signal peptide" evidence="2">
    <location>
        <begin position="1"/>
        <end position="29"/>
    </location>
</feature>
<protein>
    <recommendedName>
        <fullName evidence="5">DUF3530 family protein</fullName>
    </recommendedName>
</protein>